<comment type="catalytic activity">
    <reaction evidence="4 7">
        <text>uridine(38/39/40) in tRNA = pseudouridine(38/39/40) in tRNA</text>
        <dbReference type="Rhea" id="RHEA:22376"/>
        <dbReference type="Rhea" id="RHEA-COMP:10085"/>
        <dbReference type="Rhea" id="RHEA-COMP:10087"/>
        <dbReference type="ChEBI" id="CHEBI:65314"/>
        <dbReference type="ChEBI" id="CHEBI:65315"/>
        <dbReference type="EC" id="5.4.99.12"/>
    </reaction>
</comment>
<dbReference type="GO" id="GO:0003723">
    <property type="term" value="F:RNA binding"/>
    <property type="evidence" value="ECO:0007669"/>
    <property type="project" value="InterPro"/>
</dbReference>
<dbReference type="AlphaFoldDB" id="A0A160T656"/>
<accession>A0A160T656</accession>
<evidence type="ECO:0000256" key="2">
    <source>
        <dbReference type="ARBA" id="ARBA00022694"/>
    </source>
</evidence>
<evidence type="ECO:0000313" key="9">
    <source>
        <dbReference type="EMBL" id="CUS05342.2"/>
    </source>
</evidence>
<comment type="function">
    <text evidence="4">Formation of pseudouridine at positions 38, 39 and 40 in the anticodon stem and loop of transfer RNAs.</text>
</comment>
<dbReference type="GO" id="GO:0160147">
    <property type="term" value="F:tRNA pseudouridine(38-40) synthase activity"/>
    <property type="evidence" value="ECO:0007669"/>
    <property type="project" value="UniProtKB-EC"/>
</dbReference>
<reference evidence="9" key="1">
    <citation type="submission" date="2016-01" db="EMBL/GenBank/DDBJ databases">
        <authorList>
            <person name="Mcilroy J.S."/>
            <person name="Karst M S."/>
            <person name="Albertsen M."/>
        </authorList>
    </citation>
    <scope>NUCLEOTIDE SEQUENCE</scope>
    <source>
        <strain evidence="9">Cfx-K</strain>
    </source>
</reference>
<name>A0A160T656_9CHLR</name>
<dbReference type="Gene3D" id="3.30.70.660">
    <property type="entry name" value="Pseudouridine synthase I, catalytic domain, C-terminal subdomain"/>
    <property type="match status" value="1"/>
</dbReference>
<proteinExistence type="inferred from homology"/>
<evidence type="ECO:0000256" key="6">
    <source>
        <dbReference type="PIRSR" id="PIRSR001430-2"/>
    </source>
</evidence>
<dbReference type="InterPro" id="IPR020095">
    <property type="entry name" value="PsdUridine_synth_TruA_C"/>
</dbReference>
<keyword evidence="3 4" id="KW-0413">Isomerase</keyword>
<evidence type="ECO:0000256" key="5">
    <source>
        <dbReference type="PIRSR" id="PIRSR001430-1"/>
    </source>
</evidence>
<dbReference type="InterPro" id="IPR001406">
    <property type="entry name" value="PsdUridine_synth_TruA"/>
</dbReference>
<dbReference type="PANTHER" id="PTHR11142:SF0">
    <property type="entry name" value="TRNA PSEUDOURIDINE SYNTHASE-LIKE 1"/>
    <property type="match status" value="1"/>
</dbReference>
<dbReference type="InterPro" id="IPR020094">
    <property type="entry name" value="TruA/RsuA/RluB/E/F_N"/>
</dbReference>
<dbReference type="GO" id="GO:0031119">
    <property type="term" value="P:tRNA pseudouridine synthesis"/>
    <property type="evidence" value="ECO:0007669"/>
    <property type="project" value="UniProtKB-UniRule"/>
</dbReference>
<dbReference type="RefSeq" id="WP_095044570.1">
    <property type="nucleotide sequence ID" value="NZ_LN890655.1"/>
</dbReference>
<feature type="active site" description="Nucleophile" evidence="4 5">
    <location>
        <position position="62"/>
    </location>
</feature>
<organism evidence="9 10">
    <name type="scientific">Candidatus Promineifilum breve</name>
    <dbReference type="NCBI Taxonomy" id="1806508"/>
    <lineage>
        <taxon>Bacteria</taxon>
        <taxon>Bacillati</taxon>
        <taxon>Chloroflexota</taxon>
        <taxon>Ardenticatenia</taxon>
        <taxon>Candidatus Promineifilales</taxon>
        <taxon>Candidatus Promineifilaceae</taxon>
        <taxon>Candidatus Promineifilum</taxon>
    </lineage>
</organism>
<dbReference type="PANTHER" id="PTHR11142">
    <property type="entry name" value="PSEUDOURIDYLATE SYNTHASE"/>
    <property type="match status" value="1"/>
</dbReference>
<dbReference type="OrthoDB" id="9811823at2"/>
<evidence type="ECO:0000256" key="4">
    <source>
        <dbReference type="HAMAP-Rule" id="MF_00171"/>
    </source>
</evidence>
<dbReference type="FunFam" id="3.30.70.580:FF:000001">
    <property type="entry name" value="tRNA pseudouridine synthase A"/>
    <property type="match status" value="1"/>
</dbReference>
<dbReference type="EC" id="5.4.99.12" evidence="4"/>
<dbReference type="KEGG" id="pbf:CFX0092_A3464"/>
<comment type="caution">
    <text evidence="4">Lacks conserved residue(s) required for the propagation of feature annotation.</text>
</comment>
<dbReference type="Proteomes" id="UP000215027">
    <property type="component" value="Chromosome I"/>
</dbReference>
<protein>
    <recommendedName>
        <fullName evidence="4">tRNA pseudouridine synthase A</fullName>
        <ecNumber evidence="4">5.4.99.12</ecNumber>
    </recommendedName>
    <alternativeName>
        <fullName evidence="4">tRNA pseudouridine(38-40) synthase</fullName>
    </alternativeName>
    <alternativeName>
        <fullName evidence="4">tRNA pseudouridylate synthase I</fullName>
    </alternativeName>
    <alternativeName>
        <fullName evidence="4">tRNA-uridine isomerase I</fullName>
    </alternativeName>
</protein>
<dbReference type="CDD" id="cd02570">
    <property type="entry name" value="PseudoU_synth_EcTruA"/>
    <property type="match status" value="1"/>
</dbReference>
<sequence length="257" mass="28098">MQPESPAGAPRTFRATVEYDGTAYRGFQRQRRGVPSIQAELERALSQITGQPAGVLGAGRTDTGVHALGQVVSFTIEWPDRHGEQALLRALNANLPDDIAVRALAGAAPGFHPRFDARRRTYAYHILPGPVRRPLWRQRAWRVAQPLDVARMNAAAALLIGRHDFATFGRAPVGENTVREVYAAGWVAEGDFVIFRICANAFLQRMVRSLVGSLKEVGSGKWSVDDLAEALAAGERKRSATVAPAHGLYLMSVEYDD</sequence>
<dbReference type="InterPro" id="IPR020103">
    <property type="entry name" value="PsdUridine_synth_cat_dom_sf"/>
</dbReference>
<dbReference type="InterPro" id="IPR020097">
    <property type="entry name" value="PsdUridine_synth_TruA_a/b_dom"/>
</dbReference>
<keyword evidence="10" id="KW-1185">Reference proteome</keyword>
<dbReference type="HAMAP" id="MF_00171">
    <property type="entry name" value="TruA"/>
    <property type="match status" value="1"/>
</dbReference>
<comment type="subunit">
    <text evidence="4">Homodimer.</text>
</comment>
<dbReference type="EMBL" id="LN890655">
    <property type="protein sequence ID" value="CUS05342.2"/>
    <property type="molecule type" value="Genomic_DNA"/>
</dbReference>
<dbReference type="NCBIfam" id="TIGR00071">
    <property type="entry name" value="hisT_truA"/>
    <property type="match status" value="1"/>
</dbReference>
<gene>
    <name evidence="4 9" type="primary">truA</name>
    <name evidence="9" type="ORF">CFX0092_A3464</name>
</gene>
<feature type="binding site" evidence="4 6">
    <location>
        <position position="122"/>
    </location>
    <ligand>
        <name>substrate</name>
    </ligand>
</feature>
<dbReference type="SUPFAM" id="SSF55120">
    <property type="entry name" value="Pseudouridine synthase"/>
    <property type="match status" value="1"/>
</dbReference>
<dbReference type="PIRSF" id="PIRSF001430">
    <property type="entry name" value="tRNA_psdUrid_synth"/>
    <property type="match status" value="1"/>
</dbReference>
<dbReference type="Pfam" id="PF01416">
    <property type="entry name" value="PseudoU_synth_1"/>
    <property type="match status" value="2"/>
</dbReference>
<keyword evidence="2 4" id="KW-0819">tRNA processing</keyword>
<feature type="domain" description="Pseudouridine synthase I TruA alpha/beta" evidence="8">
    <location>
        <begin position="155"/>
        <end position="256"/>
    </location>
</feature>
<evidence type="ECO:0000256" key="7">
    <source>
        <dbReference type="RuleBase" id="RU003792"/>
    </source>
</evidence>
<dbReference type="Gene3D" id="3.30.70.580">
    <property type="entry name" value="Pseudouridine synthase I, catalytic domain, N-terminal subdomain"/>
    <property type="match status" value="1"/>
</dbReference>
<evidence type="ECO:0000256" key="1">
    <source>
        <dbReference type="ARBA" id="ARBA00009375"/>
    </source>
</evidence>
<evidence type="ECO:0000313" key="10">
    <source>
        <dbReference type="Proteomes" id="UP000215027"/>
    </source>
</evidence>
<comment type="similarity">
    <text evidence="1 4 7">Belongs to the tRNA pseudouridine synthase TruA family.</text>
</comment>
<evidence type="ECO:0000259" key="8">
    <source>
        <dbReference type="Pfam" id="PF01416"/>
    </source>
</evidence>
<feature type="domain" description="Pseudouridine synthase I TruA alpha/beta" evidence="8">
    <location>
        <begin position="15"/>
        <end position="116"/>
    </location>
</feature>
<evidence type="ECO:0000256" key="3">
    <source>
        <dbReference type="ARBA" id="ARBA00023235"/>
    </source>
</evidence>